<name>A0ABT4RVD3_9ACTN</name>
<sequence length="93" mass="9616">AISGDGMRFKAKLDVVESMGSELYVYFEGGEVRQDQLDELAADTGAEEVPGAGSSVVARLDAASRAEAGAEVELVLDPSAIKLFDPASGAALR</sequence>
<keyword evidence="2" id="KW-1185">Reference proteome</keyword>
<proteinExistence type="predicted"/>
<dbReference type="GO" id="GO:0005524">
    <property type="term" value="F:ATP binding"/>
    <property type="evidence" value="ECO:0007669"/>
    <property type="project" value="UniProtKB-KW"/>
</dbReference>
<accession>A0ABT4RVD3</accession>
<reference evidence="1" key="1">
    <citation type="submission" date="2022-10" db="EMBL/GenBank/DDBJ databases">
        <title>The WGS of Solirubrobacter sp. CPCC 204708.</title>
        <authorList>
            <person name="Jiang Z."/>
        </authorList>
    </citation>
    <scope>NUCLEOTIDE SEQUENCE</scope>
    <source>
        <strain evidence="1">CPCC 204708</strain>
    </source>
</reference>
<evidence type="ECO:0000313" key="2">
    <source>
        <dbReference type="Proteomes" id="UP001147700"/>
    </source>
</evidence>
<protein>
    <submittedName>
        <fullName evidence="1">ABC transporter ATP-binding protein</fullName>
    </submittedName>
</protein>
<keyword evidence="1" id="KW-0067">ATP-binding</keyword>
<dbReference type="EMBL" id="JAPCID010000099">
    <property type="protein sequence ID" value="MDA0142538.1"/>
    <property type="molecule type" value="Genomic_DNA"/>
</dbReference>
<organism evidence="1 2">
    <name type="scientific">Solirubrobacter deserti</name>
    <dbReference type="NCBI Taxonomy" id="2282478"/>
    <lineage>
        <taxon>Bacteria</taxon>
        <taxon>Bacillati</taxon>
        <taxon>Actinomycetota</taxon>
        <taxon>Thermoleophilia</taxon>
        <taxon>Solirubrobacterales</taxon>
        <taxon>Solirubrobacteraceae</taxon>
        <taxon>Solirubrobacter</taxon>
    </lineage>
</organism>
<dbReference type="SUPFAM" id="SSF50331">
    <property type="entry name" value="MOP-like"/>
    <property type="match status" value="1"/>
</dbReference>
<dbReference type="Proteomes" id="UP001147700">
    <property type="component" value="Unassembled WGS sequence"/>
</dbReference>
<feature type="non-terminal residue" evidence="1">
    <location>
        <position position="1"/>
    </location>
</feature>
<comment type="caution">
    <text evidence="1">The sequence shown here is derived from an EMBL/GenBank/DDBJ whole genome shotgun (WGS) entry which is preliminary data.</text>
</comment>
<evidence type="ECO:0000313" key="1">
    <source>
        <dbReference type="EMBL" id="MDA0142538.1"/>
    </source>
</evidence>
<dbReference type="InterPro" id="IPR008995">
    <property type="entry name" value="Mo/tungstate-bd_C_term_dom"/>
</dbReference>
<gene>
    <name evidence="1" type="ORF">OJ962_33950</name>
</gene>
<keyword evidence="1" id="KW-0547">Nucleotide-binding</keyword>